<evidence type="ECO:0000259" key="1">
    <source>
        <dbReference type="Pfam" id="PF03061"/>
    </source>
</evidence>
<name>A0A5C8ZQB4_9GAMM</name>
<sequence length="153" mass="16591">MNIIQHQMHGNHCFGCSPDNPHGHHIQSDWDGELATCDFQPQPWHCAGSPHYVYGGLIASVIDCHSICTAIAEAYQREGRAIGSGDNILYVTGRLDIRYVSAAPIQGPLRLEATVTEAGERKSLVSCQLKVGEQICAEAELVAVRVPPSWGDA</sequence>
<reference evidence="2 3" key="1">
    <citation type="submission" date="2019-08" db="EMBL/GenBank/DDBJ databases">
        <title>Parahaliea maris sp. nov., isolated from the surface seawater.</title>
        <authorList>
            <person name="Liu Y."/>
        </authorList>
    </citation>
    <scope>NUCLEOTIDE SEQUENCE [LARGE SCALE GENOMIC DNA]</scope>
    <source>
        <strain evidence="2 3">HSLHS9</strain>
    </source>
</reference>
<comment type="caution">
    <text evidence="2">The sequence shown here is derived from an EMBL/GenBank/DDBJ whole genome shotgun (WGS) entry which is preliminary data.</text>
</comment>
<organism evidence="2 3">
    <name type="scientific">Parahaliea maris</name>
    <dbReference type="NCBI Taxonomy" id="2716870"/>
    <lineage>
        <taxon>Bacteria</taxon>
        <taxon>Pseudomonadati</taxon>
        <taxon>Pseudomonadota</taxon>
        <taxon>Gammaproteobacteria</taxon>
        <taxon>Cellvibrionales</taxon>
        <taxon>Halieaceae</taxon>
        <taxon>Parahaliea</taxon>
    </lineage>
</organism>
<gene>
    <name evidence="2" type="ORF">FV139_16970</name>
</gene>
<accession>A0A5C8ZQB4</accession>
<proteinExistence type="predicted"/>
<dbReference type="InterPro" id="IPR006683">
    <property type="entry name" value="Thioestr_dom"/>
</dbReference>
<evidence type="ECO:0000313" key="3">
    <source>
        <dbReference type="Proteomes" id="UP000321039"/>
    </source>
</evidence>
<dbReference type="InterPro" id="IPR029069">
    <property type="entry name" value="HotDog_dom_sf"/>
</dbReference>
<dbReference type="RefSeq" id="WP_148069671.1">
    <property type="nucleotide sequence ID" value="NZ_VRZA01000007.1"/>
</dbReference>
<dbReference type="GO" id="GO:0016790">
    <property type="term" value="F:thiolester hydrolase activity"/>
    <property type="evidence" value="ECO:0007669"/>
    <property type="project" value="UniProtKB-ARBA"/>
</dbReference>
<feature type="domain" description="Thioesterase" evidence="1">
    <location>
        <begin position="52"/>
        <end position="134"/>
    </location>
</feature>
<dbReference type="EMBL" id="VRZA01000007">
    <property type="protein sequence ID" value="TXS90673.1"/>
    <property type="molecule type" value="Genomic_DNA"/>
</dbReference>
<dbReference type="AlphaFoldDB" id="A0A5C8ZQB4"/>
<protein>
    <submittedName>
        <fullName evidence="2">PaaI family thioesterase</fullName>
    </submittedName>
</protein>
<dbReference type="Proteomes" id="UP000321039">
    <property type="component" value="Unassembled WGS sequence"/>
</dbReference>
<dbReference type="Pfam" id="PF03061">
    <property type="entry name" value="4HBT"/>
    <property type="match status" value="1"/>
</dbReference>
<keyword evidence="3" id="KW-1185">Reference proteome</keyword>
<dbReference type="SUPFAM" id="SSF54637">
    <property type="entry name" value="Thioesterase/thiol ester dehydrase-isomerase"/>
    <property type="match status" value="1"/>
</dbReference>
<evidence type="ECO:0000313" key="2">
    <source>
        <dbReference type="EMBL" id="TXS90673.1"/>
    </source>
</evidence>
<dbReference type="Gene3D" id="3.10.129.10">
    <property type="entry name" value="Hotdog Thioesterase"/>
    <property type="match status" value="1"/>
</dbReference>
<dbReference type="CDD" id="cd03443">
    <property type="entry name" value="PaaI_thioesterase"/>
    <property type="match status" value="1"/>
</dbReference>